<keyword evidence="2" id="KW-1185">Reference proteome</keyword>
<dbReference type="Pfam" id="PF09388">
    <property type="entry name" value="SpoOE-like"/>
    <property type="match status" value="1"/>
</dbReference>
<dbReference type="RefSeq" id="WP_006286911.1">
    <property type="nucleotide sequence ID" value="NZ_BALG01000186.1"/>
</dbReference>
<dbReference type="EMBL" id="BALG01000186">
    <property type="protein sequence ID" value="GAC43289.1"/>
    <property type="molecule type" value="Genomic_DNA"/>
</dbReference>
<reference evidence="1 2" key="1">
    <citation type="submission" date="2012-10" db="EMBL/GenBank/DDBJ databases">
        <title>Draft Genome Sequence of Paenibacillus popilliae ATCC 14706T.</title>
        <authorList>
            <person name="Iiyama K."/>
            <person name="Mori K."/>
            <person name="Mon H."/>
            <person name="Chieda Y."/>
            <person name="Lee J.M."/>
            <person name="Kusakabe T."/>
            <person name="Tashiro K."/>
            <person name="Asano S."/>
            <person name="Yasunaga-Aoki C."/>
            <person name="Shimizu S."/>
        </authorList>
    </citation>
    <scope>NUCLEOTIDE SEQUENCE [LARGE SCALE GENOMIC DNA]</scope>
    <source>
        <strain evidence="1 2">ATCC 14706</strain>
    </source>
</reference>
<dbReference type="Gene3D" id="4.10.280.10">
    <property type="entry name" value="Helix-loop-helix DNA-binding domain"/>
    <property type="match status" value="1"/>
</dbReference>
<dbReference type="InterPro" id="IPR036638">
    <property type="entry name" value="HLH_DNA-bd_sf"/>
</dbReference>
<comment type="caution">
    <text evidence="1">The sequence shown here is derived from an EMBL/GenBank/DDBJ whole genome shotgun (WGS) entry which is preliminary data.</text>
</comment>
<protein>
    <recommendedName>
        <fullName evidence="3">Spo0E like sporulation regulatory protein</fullName>
    </recommendedName>
</protein>
<dbReference type="OrthoDB" id="2649437at2"/>
<dbReference type="InterPro" id="IPR018540">
    <property type="entry name" value="Spo0E-like"/>
</dbReference>
<dbReference type="AlphaFoldDB" id="M9M2T2"/>
<dbReference type="GO" id="GO:0043937">
    <property type="term" value="P:regulation of sporulation"/>
    <property type="evidence" value="ECO:0007669"/>
    <property type="project" value="InterPro"/>
</dbReference>
<organism evidence="1 2">
    <name type="scientific">Paenibacillus popilliae ATCC 14706</name>
    <dbReference type="NCBI Taxonomy" id="1212764"/>
    <lineage>
        <taxon>Bacteria</taxon>
        <taxon>Bacillati</taxon>
        <taxon>Bacillota</taxon>
        <taxon>Bacilli</taxon>
        <taxon>Bacillales</taxon>
        <taxon>Paenibacillaceae</taxon>
        <taxon>Paenibacillus</taxon>
    </lineage>
</organism>
<proteinExistence type="predicted"/>
<evidence type="ECO:0000313" key="1">
    <source>
        <dbReference type="EMBL" id="GAC43289.1"/>
    </source>
</evidence>
<dbReference type="GO" id="GO:0046983">
    <property type="term" value="F:protein dimerization activity"/>
    <property type="evidence" value="ECO:0007669"/>
    <property type="project" value="InterPro"/>
</dbReference>
<evidence type="ECO:0000313" key="2">
    <source>
        <dbReference type="Proteomes" id="UP000029453"/>
    </source>
</evidence>
<gene>
    <name evidence="1" type="ORF">PPOP_2656</name>
</gene>
<name>M9M2T2_PAEPP</name>
<accession>M9M2T2</accession>
<evidence type="ECO:0008006" key="3">
    <source>
        <dbReference type="Google" id="ProtNLM"/>
    </source>
</evidence>
<dbReference type="InterPro" id="IPR037208">
    <property type="entry name" value="Spo0E-like_sf"/>
</dbReference>
<dbReference type="SUPFAM" id="SSF140500">
    <property type="entry name" value="BAS1536-like"/>
    <property type="match status" value="1"/>
</dbReference>
<dbReference type="Proteomes" id="UP000029453">
    <property type="component" value="Unassembled WGS sequence"/>
</dbReference>
<sequence length="73" mass="8599">MNRKYVCKGALIPINYHNEKPSCLIEIIESTRRELIETAIQKRCLTDETVVRLSQKLDTYLLEFQRRNCDNIG</sequence>